<dbReference type="EMBL" id="LAZR01010937">
    <property type="protein sequence ID" value="KKM64256.1"/>
    <property type="molecule type" value="Genomic_DNA"/>
</dbReference>
<dbReference type="AlphaFoldDB" id="A0A0F9JP98"/>
<evidence type="ECO:0008006" key="3">
    <source>
        <dbReference type="Google" id="ProtNLM"/>
    </source>
</evidence>
<evidence type="ECO:0000313" key="2">
    <source>
        <dbReference type="EMBL" id="KKM64256.1"/>
    </source>
</evidence>
<reference evidence="2" key="1">
    <citation type="journal article" date="2015" name="Nature">
        <title>Complex archaea that bridge the gap between prokaryotes and eukaryotes.</title>
        <authorList>
            <person name="Spang A."/>
            <person name="Saw J.H."/>
            <person name="Jorgensen S.L."/>
            <person name="Zaremba-Niedzwiedzka K."/>
            <person name="Martijn J."/>
            <person name="Lind A.E."/>
            <person name="van Eijk R."/>
            <person name="Schleper C."/>
            <person name="Guy L."/>
            <person name="Ettema T.J."/>
        </authorList>
    </citation>
    <scope>NUCLEOTIDE SEQUENCE</scope>
</reference>
<sequence>MYSYEERMRAVKLYIKLGKRLGATIRELGYPTKNALKGWHREYQRLRECPIFCVIAIWSMLPERSKDDDHIRGTAGRTTEGLRAA</sequence>
<comment type="caution">
    <text evidence="2">The sequence shown here is derived from an EMBL/GenBank/DDBJ whole genome shotgun (WGS) entry which is preliminary data.</text>
</comment>
<proteinExistence type="predicted"/>
<gene>
    <name evidence="2" type="ORF">LCGC14_1503190</name>
</gene>
<feature type="region of interest" description="Disordered" evidence="1">
    <location>
        <begin position="66"/>
        <end position="85"/>
    </location>
</feature>
<organism evidence="2">
    <name type="scientific">marine sediment metagenome</name>
    <dbReference type="NCBI Taxonomy" id="412755"/>
    <lineage>
        <taxon>unclassified sequences</taxon>
        <taxon>metagenomes</taxon>
        <taxon>ecological metagenomes</taxon>
    </lineage>
</organism>
<protein>
    <recommendedName>
        <fullName evidence="3">Transposase</fullName>
    </recommendedName>
</protein>
<evidence type="ECO:0000256" key="1">
    <source>
        <dbReference type="SAM" id="MobiDB-lite"/>
    </source>
</evidence>
<accession>A0A0F9JP98</accession>
<name>A0A0F9JP98_9ZZZZ</name>